<keyword evidence="4" id="KW-1185">Reference proteome</keyword>
<dbReference type="Pfam" id="PF00249">
    <property type="entry name" value="Myb_DNA-binding"/>
    <property type="match status" value="1"/>
</dbReference>
<reference evidence="3" key="2">
    <citation type="submission" date="2024-10" db="UniProtKB">
        <authorList>
            <consortium name="EnsemblProtists"/>
        </authorList>
    </citation>
    <scope>IDENTIFICATION</scope>
</reference>
<organism evidence="3 4">
    <name type="scientific">Emiliania huxleyi (strain CCMP1516)</name>
    <dbReference type="NCBI Taxonomy" id="280463"/>
    <lineage>
        <taxon>Eukaryota</taxon>
        <taxon>Haptista</taxon>
        <taxon>Haptophyta</taxon>
        <taxon>Prymnesiophyceae</taxon>
        <taxon>Isochrysidales</taxon>
        <taxon>Noelaerhabdaceae</taxon>
        <taxon>Emiliania</taxon>
    </lineage>
</organism>
<feature type="domain" description="Myb-like" evidence="1">
    <location>
        <begin position="86"/>
        <end position="126"/>
    </location>
</feature>
<dbReference type="KEGG" id="ehx:EMIHUDRAFT_220085"/>
<evidence type="ECO:0000313" key="3">
    <source>
        <dbReference type="EnsemblProtists" id="EOD05629"/>
    </source>
</evidence>
<dbReference type="PROSITE" id="PS50090">
    <property type="entry name" value="MYB_LIKE"/>
    <property type="match status" value="1"/>
</dbReference>
<proteinExistence type="predicted"/>
<dbReference type="RefSeq" id="XP_005758058.1">
    <property type="nucleotide sequence ID" value="XM_005758001.1"/>
</dbReference>
<dbReference type="PROSITE" id="PS51294">
    <property type="entry name" value="HTH_MYB"/>
    <property type="match status" value="1"/>
</dbReference>
<dbReference type="GeneID" id="17251792"/>
<name>A0A0D3I2Z4_EMIH1</name>
<evidence type="ECO:0008006" key="5">
    <source>
        <dbReference type="Google" id="ProtNLM"/>
    </source>
</evidence>
<dbReference type="InterPro" id="IPR009057">
    <property type="entry name" value="Homeodomain-like_sf"/>
</dbReference>
<evidence type="ECO:0000259" key="2">
    <source>
        <dbReference type="PROSITE" id="PS51294"/>
    </source>
</evidence>
<dbReference type="AlphaFoldDB" id="A0A0D3I2Z4"/>
<reference evidence="4" key="1">
    <citation type="journal article" date="2013" name="Nature">
        <title>Pan genome of the phytoplankton Emiliania underpins its global distribution.</title>
        <authorList>
            <person name="Read B.A."/>
            <person name="Kegel J."/>
            <person name="Klute M.J."/>
            <person name="Kuo A."/>
            <person name="Lefebvre S.C."/>
            <person name="Maumus F."/>
            <person name="Mayer C."/>
            <person name="Miller J."/>
            <person name="Monier A."/>
            <person name="Salamov A."/>
            <person name="Young J."/>
            <person name="Aguilar M."/>
            <person name="Claverie J.M."/>
            <person name="Frickenhaus S."/>
            <person name="Gonzalez K."/>
            <person name="Herman E.K."/>
            <person name="Lin Y.C."/>
            <person name="Napier J."/>
            <person name="Ogata H."/>
            <person name="Sarno A.F."/>
            <person name="Shmutz J."/>
            <person name="Schroeder D."/>
            <person name="de Vargas C."/>
            <person name="Verret F."/>
            <person name="von Dassow P."/>
            <person name="Valentin K."/>
            <person name="Van de Peer Y."/>
            <person name="Wheeler G."/>
            <person name="Dacks J.B."/>
            <person name="Delwiche C.F."/>
            <person name="Dyhrman S.T."/>
            <person name="Glockner G."/>
            <person name="John U."/>
            <person name="Richards T."/>
            <person name="Worden A.Z."/>
            <person name="Zhang X."/>
            <person name="Grigoriev I.V."/>
            <person name="Allen A.E."/>
            <person name="Bidle K."/>
            <person name="Borodovsky M."/>
            <person name="Bowler C."/>
            <person name="Brownlee C."/>
            <person name="Cock J.M."/>
            <person name="Elias M."/>
            <person name="Gladyshev V.N."/>
            <person name="Groth M."/>
            <person name="Guda C."/>
            <person name="Hadaegh A."/>
            <person name="Iglesias-Rodriguez M.D."/>
            <person name="Jenkins J."/>
            <person name="Jones B.M."/>
            <person name="Lawson T."/>
            <person name="Leese F."/>
            <person name="Lindquist E."/>
            <person name="Lobanov A."/>
            <person name="Lomsadze A."/>
            <person name="Malik S.B."/>
            <person name="Marsh M.E."/>
            <person name="Mackinder L."/>
            <person name="Mock T."/>
            <person name="Mueller-Roeber B."/>
            <person name="Pagarete A."/>
            <person name="Parker M."/>
            <person name="Probert I."/>
            <person name="Quesneville H."/>
            <person name="Raines C."/>
            <person name="Rensing S.A."/>
            <person name="Riano-Pachon D.M."/>
            <person name="Richier S."/>
            <person name="Rokitta S."/>
            <person name="Shiraiwa Y."/>
            <person name="Soanes D.M."/>
            <person name="van der Giezen M."/>
            <person name="Wahlund T.M."/>
            <person name="Williams B."/>
            <person name="Wilson W."/>
            <person name="Wolfe G."/>
            <person name="Wurch L.L."/>
        </authorList>
    </citation>
    <scope>NUCLEOTIDE SEQUENCE</scope>
</reference>
<dbReference type="PaxDb" id="2903-EOD05629"/>
<dbReference type="EnsemblProtists" id="EOD05629">
    <property type="protein sequence ID" value="EOD05629"/>
    <property type="gene ID" value="EMIHUDRAFT_220085"/>
</dbReference>
<dbReference type="InterPro" id="IPR001005">
    <property type="entry name" value="SANT/Myb"/>
</dbReference>
<dbReference type="InterPro" id="IPR017930">
    <property type="entry name" value="Myb_dom"/>
</dbReference>
<evidence type="ECO:0000259" key="1">
    <source>
        <dbReference type="PROSITE" id="PS50090"/>
    </source>
</evidence>
<evidence type="ECO:0000313" key="4">
    <source>
        <dbReference type="Proteomes" id="UP000013827"/>
    </source>
</evidence>
<accession>A0A0D3I2Z4</accession>
<dbReference type="HOGENOM" id="CLU_1681226_0_0_1"/>
<sequence length="157" mass="17518">MWFHHPSQALPLTATVPRLPNGMERKAGRAYRSVLDLVVAACTAALAGAMSVVPPDLTFSSSRRRRNGLLPQGQPRPRLPTGVATWSADEDRAIDEDRDGLRWKAIAAKLQGRSDSSCRNRWLRQRQRELAALGTECKTAGQIFAEWRRLHPPPLCK</sequence>
<dbReference type="SUPFAM" id="SSF46689">
    <property type="entry name" value="Homeodomain-like"/>
    <property type="match status" value="1"/>
</dbReference>
<dbReference type="Proteomes" id="UP000013827">
    <property type="component" value="Unassembled WGS sequence"/>
</dbReference>
<feature type="domain" description="HTH myb-type" evidence="2">
    <location>
        <begin position="102"/>
        <end position="130"/>
    </location>
</feature>
<dbReference type="CDD" id="cd00167">
    <property type="entry name" value="SANT"/>
    <property type="match status" value="1"/>
</dbReference>
<dbReference type="Gene3D" id="1.10.10.60">
    <property type="entry name" value="Homeodomain-like"/>
    <property type="match status" value="1"/>
</dbReference>
<protein>
    <recommendedName>
        <fullName evidence="5">Myb-like domain-containing protein</fullName>
    </recommendedName>
</protein>